<feature type="chain" id="PRO_5032503858" description="Lipoprotein" evidence="2">
    <location>
        <begin position="22"/>
        <end position="115"/>
    </location>
</feature>
<feature type="signal peptide" evidence="2">
    <location>
        <begin position="1"/>
        <end position="21"/>
    </location>
</feature>
<evidence type="ECO:0000313" key="3">
    <source>
        <dbReference type="EMBL" id="NNG40114.1"/>
    </source>
</evidence>
<dbReference type="PROSITE" id="PS51257">
    <property type="entry name" value="PROKAR_LIPOPROTEIN"/>
    <property type="match status" value="1"/>
</dbReference>
<feature type="compositionally biased region" description="Polar residues" evidence="1">
    <location>
        <begin position="102"/>
        <end position="115"/>
    </location>
</feature>
<dbReference type="AlphaFoldDB" id="A0A849AGZ3"/>
<dbReference type="EMBL" id="JABENB010000002">
    <property type="protein sequence ID" value="NNG40114.1"/>
    <property type="molecule type" value="Genomic_DNA"/>
</dbReference>
<keyword evidence="2" id="KW-0732">Signal</keyword>
<evidence type="ECO:0000313" key="4">
    <source>
        <dbReference type="Proteomes" id="UP000557772"/>
    </source>
</evidence>
<sequence length="115" mass="11906">MKIFTRTAAAAMLVSMPIALSACGGSGGGSKPSKDEVKAGYVKAIKKEGGSMASSVPDATFNKLADCIFDKSYDKVSAKTLNAIKSGNTSEKIDSKDEKTLTDATDSCKSTVTAR</sequence>
<feature type="compositionally biased region" description="Basic and acidic residues" evidence="1">
    <location>
        <begin position="91"/>
        <end position="101"/>
    </location>
</feature>
<evidence type="ECO:0000256" key="1">
    <source>
        <dbReference type="SAM" id="MobiDB-lite"/>
    </source>
</evidence>
<evidence type="ECO:0008006" key="5">
    <source>
        <dbReference type="Google" id="ProtNLM"/>
    </source>
</evidence>
<keyword evidence="4" id="KW-1185">Reference proteome</keyword>
<dbReference type="RefSeq" id="WP_171156116.1">
    <property type="nucleotide sequence ID" value="NZ_JABENB010000002.1"/>
</dbReference>
<organism evidence="3 4">
    <name type="scientific">Flexivirga aerilata</name>
    <dbReference type="NCBI Taxonomy" id="1656889"/>
    <lineage>
        <taxon>Bacteria</taxon>
        <taxon>Bacillati</taxon>
        <taxon>Actinomycetota</taxon>
        <taxon>Actinomycetes</taxon>
        <taxon>Micrococcales</taxon>
        <taxon>Dermacoccaceae</taxon>
        <taxon>Flexivirga</taxon>
    </lineage>
</organism>
<proteinExistence type="predicted"/>
<protein>
    <recommendedName>
        <fullName evidence="5">Lipoprotein</fullName>
    </recommendedName>
</protein>
<reference evidence="3 4" key="1">
    <citation type="submission" date="2020-05" db="EMBL/GenBank/DDBJ databases">
        <title>Flexivirga sp. ID2601S isolated from air conditioner.</title>
        <authorList>
            <person name="Kim D.H."/>
        </authorList>
    </citation>
    <scope>NUCLEOTIDE SEQUENCE [LARGE SCALE GENOMIC DNA]</scope>
    <source>
        <strain evidence="3 4">ID2601S</strain>
    </source>
</reference>
<accession>A0A849AGZ3</accession>
<dbReference type="Proteomes" id="UP000557772">
    <property type="component" value="Unassembled WGS sequence"/>
</dbReference>
<comment type="caution">
    <text evidence="3">The sequence shown here is derived from an EMBL/GenBank/DDBJ whole genome shotgun (WGS) entry which is preliminary data.</text>
</comment>
<evidence type="ECO:0000256" key="2">
    <source>
        <dbReference type="SAM" id="SignalP"/>
    </source>
</evidence>
<gene>
    <name evidence="3" type="ORF">HJ588_12655</name>
</gene>
<name>A0A849AGZ3_9MICO</name>
<feature type="region of interest" description="Disordered" evidence="1">
    <location>
        <begin position="87"/>
        <end position="115"/>
    </location>
</feature>